<dbReference type="Gramene" id="PRQ23605">
    <property type="protein sequence ID" value="PRQ23605"/>
    <property type="gene ID" value="RchiOBHm_Chr6g0263191"/>
</dbReference>
<dbReference type="AlphaFoldDB" id="A0A2P6PNV3"/>
<evidence type="ECO:0000313" key="1">
    <source>
        <dbReference type="EMBL" id="PRQ23605.1"/>
    </source>
</evidence>
<organism evidence="1 2">
    <name type="scientific">Rosa chinensis</name>
    <name type="common">China rose</name>
    <dbReference type="NCBI Taxonomy" id="74649"/>
    <lineage>
        <taxon>Eukaryota</taxon>
        <taxon>Viridiplantae</taxon>
        <taxon>Streptophyta</taxon>
        <taxon>Embryophyta</taxon>
        <taxon>Tracheophyta</taxon>
        <taxon>Spermatophyta</taxon>
        <taxon>Magnoliopsida</taxon>
        <taxon>eudicotyledons</taxon>
        <taxon>Gunneridae</taxon>
        <taxon>Pentapetalae</taxon>
        <taxon>rosids</taxon>
        <taxon>fabids</taxon>
        <taxon>Rosales</taxon>
        <taxon>Rosaceae</taxon>
        <taxon>Rosoideae</taxon>
        <taxon>Rosoideae incertae sedis</taxon>
        <taxon>Rosa</taxon>
    </lineage>
</organism>
<keyword evidence="2" id="KW-1185">Reference proteome</keyword>
<evidence type="ECO:0000313" key="2">
    <source>
        <dbReference type="Proteomes" id="UP000238479"/>
    </source>
</evidence>
<reference evidence="1 2" key="1">
    <citation type="journal article" date="2018" name="Nat. Genet.">
        <title>The Rosa genome provides new insights in the design of modern roses.</title>
        <authorList>
            <person name="Bendahmane M."/>
        </authorList>
    </citation>
    <scope>NUCLEOTIDE SEQUENCE [LARGE SCALE GENOMIC DNA]</scope>
    <source>
        <strain evidence="2">cv. Old Blush</strain>
    </source>
</reference>
<comment type="caution">
    <text evidence="1">The sequence shown here is derived from an EMBL/GenBank/DDBJ whole genome shotgun (WGS) entry which is preliminary data.</text>
</comment>
<dbReference type="EMBL" id="PDCK01000044">
    <property type="protein sequence ID" value="PRQ23605.1"/>
    <property type="molecule type" value="Genomic_DNA"/>
</dbReference>
<name>A0A2P6PNV3_ROSCH</name>
<proteinExistence type="predicted"/>
<accession>A0A2P6PNV3</accession>
<dbReference type="Proteomes" id="UP000238479">
    <property type="component" value="Chromosome 6"/>
</dbReference>
<sequence length="62" mass="6520">MDDSTGSGYTIRGTLKSIKWQASRRTFSRLPGQGCVSGCSSHVFLPCSGVGCRCLCSLLSCG</sequence>
<gene>
    <name evidence="1" type="ORF">RchiOBHm_Chr6g0263191</name>
</gene>
<protein>
    <submittedName>
        <fullName evidence="1">Uncharacterized protein</fullName>
    </submittedName>
</protein>